<proteinExistence type="predicted"/>
<dbReference type="RefSeq" id="WP_126834813.1">
    <property type="nucleotide sequence ID" value="NZ_PIPT01000011.1"/>
</dbReference>
<comment type="caution">
    <text evidence="1">The sequence shown here is derived from an EMBL/GenBank/DDBJ whole genome shotgun (WGS) entry which is preliminary data.</text>
</comment>
<dbReference type="Proteomes" id="UP000286678">
    <property type="component" value="Unassembled WGS sequence"/>
</dbReference>
<accession>A0A432XBG6</accession>
<sequence length="228" mass="26370">MTHELPALVQRYFDYALPAQWPVINEARLRQTGTLRTDLKSEKWRYFTAQQLFHKGSFEWQAQVAWLGPLNLHVTDSYAKGIGAGSIRLFSWLTLAAERDKPELNEAELHRYLAEGVWCPTNLLPAAGVQWRTLDEQRAIASLEDHSVQVELEFTFAPNGAVQEIYTPARFGRFGKQFRACPWRGRFADYREVQGLRIPFFGEVGWQVADKWEWVWRGDIADASYDFG</sequence>
<evidence type="ECO:0000313" key="1">
    <source>
        <dbReference type="EMBL" id="RUO45996.1"/>
    </source>
</evidence>
<dbReference type="OrthoDB" id="3671061at2"/>
<name>A0A432XBG6_9GAMM</name>
<organism evidence="1 2">
    <name type="scientific">Pseudidiomarina aquimaris</name>
    <dbReference type="NCBI Taxonomy" id="641841"/>
    <lineage>
        <taxon>Bacteria</taxon>
        <taxon>Pseudomonadati</taxon>
        <taxon>Pseudomonadota</taxon>
        <taxon>Gammaproteobacteria</taxon>
        <taxon>Alteromonadales</taxon>
        <taxon>Idiomarinaceae</taxon>
        <taxon>Pseudidiomarina</taxon>
    </lineage>
</organism>
<protein>
    <submittedName>
        <fullName evidence="1">Uncharacterized protein</fullName>
    </submittedName>
</protein>
<evidence type="ECO:0000313" key="2">
    <source>
        <dbReference type="Proteomes" id="UP000286678"/>
    </source>
</evidence>
<dbReference type="EMBL" id="PIPT01000011">
    <property type="protein sequence ID" value="RUO45996.1"/>
    <property type="molecule type" value="Genomic_DNA"/>
</dbReference>
<dbReference type="AlphaFoldDB" id="A0A432XBG6"/>
<dbReference type="InterPro" id="IPR054213">
    <property type="entry name" value="DUF6920"/>
</dbReference>
<dbReference type="Pfam" id="PF21900">
    <property type="entry name" value="DUF6920"/>
    <property type="match status" value="1"/>
</dbReference>
<reference evidence="2" key="1">
    <citation type="journal article" date="2018" name="Front. Microbiol.">
        <title>Genome-Based Analysis Reveals the Taxonomy and Diversity of the Family Idiomarinaceae.</title>
        <authorList>
            <person name="Liu Y."/>
            <person name="Lai Q."/>
            <person name="Shao Z."/>
        </authorList>
    </citation>
    <scope>NUCLEOTIDE SEQUENCE [LARGE SCALE GENOMIC DNA]</scope>
    <source>
        <strain evidence="2">SW15</strain>
    </source>
</reference>
<gene>
    <name evidence="1" type="ORF">CWE21_12715</name>
</gene>
<keyword evidence="2" id="KW-1185">Reference proteome</keyword>